<dbReference type="InterPro" id="IPR036638">
    <property type="entry name" value="HLH_DNA-bd_sf"/>
</dbReference>
<name>A0A1I8B164_MELHA</name>
<evidence type="ECO:0000313" key="4">
    <source>
        <dbReference type="WBParaSite" id="MhA1_Contig1203.frz3.gene3"/>
    </source>
</evidence>
<accession>A0A1I8B164</accession>
<feature type="compositionally biased region" description="Basic and acidic residues" evidence="1">
    <location>
        <begin position="75"/>
        <end position="87"/>
    </location>
</feature>
<dbReference type="InterPro" id="IPR011598">
    <property type="entry name" value="bHLH_dom"/>
</dbReference>
<protein>
    <submittedName>
        <fullName evidence="4">BHLH domain-containing protein</fullName>
    </submittedName>
</protein>
<organism evidence="3 4">
    <name type="scientific">Meloidogyne hapla</name>
    <name type="common">Root-knot nematode worm</name>
    <dbReference type="NCBI Taxonomy" id="6305"/>
    <lineage>
        <taxon>Eukaryota</taxon>
        <taxon>Metazoa</taxon>
        <taxon>Ecdysozoa</taxon>
        <taxon>Nematoda</taxon>
        <taxon>Chromadorea</taxon>
        <taxon>Rhabditida</taxon>
        <taxon>Tylenchina</taxon>
        <taxon>Tylenchomorpha</taxon>
        <taxon>Tylenchoidea</taxon>
        <taxon>Meloidogynidae</taxon>
        <taxon>Meloidogyninae</taxon>
        <taxon>Meloidogyne</taxon>
    </lineage>
</organism>
<proteinExistence type="predicted"/>
<feature type="region of interest" description="Disordered" evidence="1">
    <location>
        <begin position="66"/>
        <end position="87"/>
    </location>
</feature>
<dbReference type="WBParaSite" id="MhA1_Contig1203.frz3.gene3">
    <property type="protein sequence ID" value="MhA1_Contig1203.frz3.gene3"/>
    <property type="gene ID" value="MhA1_Contig1203.frz3.gene3"/>
</dbReference>
<sequence>MSNNNNNNDKERILVRDINAAFKELASLICNHMPDLEERNLTKLNTLAKAIELIPMLEKMVDGKNKKLSNTSMLDKQDEKVRKNLIK</sequence>
<feature type="domain" description="BHLH" evidence="2">
    <location>
        <begin position="2"/>
        <end position="57"/>
    </location>
</feature>
<dbReference type="AlphaFoldDB" id="A0A1I8B164"/>
<dbReference type="SMART" id="SM00353">
    <property type="entry name" value="HLH"/>
    <property type="match status" value="1"/>
</dbReference>
<keyword evidence="3" id="KW-1185">Reference proteome</keyword>
<evidence type="ECO:0000259" key="2">
    <source>
        <dbReference type="PROSITE" id="PS50888"/>
    </source>
</evidence>
<evidence type="ECO:0000256" key="1">
    <source>
        <dbReference type="SAM" id="MobiDB-lite"/>
    </source>
</evidence>
<dbReference type="Gene3D" id="4.10.280.10">
    <property type="entry name" value="Helix-loop-helix DNA-binding domain"/>
    <property type="match status" value="1"/>
</dbReference>
<dbReference type="SUPFAM" id="SSF47459">
    <property type="entry name" value="HLH, helix-loop-helix DNA-binding domain"/>
    <property type="match status" value="1"/>
</dbReference>
<reference evidence="4" key="1">
    <citation type="submission" date="2016-11" db="UniProtKB">
        <authorList>
            <consortium name="WormBaseParasite"/>
        </authorList>
    </citation>
    <scope>IDENTIFICATION</scope>
</reference>
<dbReference type="Pfam" id="PF00010">
    <property type="entry name" value="HLH"/>
    <property type="match status" value="1"/>
</dbReference>
<dbReference type="Proteomes" id="UP000095281">
    <property type="component" value="Unplaced"/>
</dbReference>
<dbReference type="PROSITE" id="PS50888">
    <property type="entry name" value="BHLH"/>
    <property type="match status" value="1"/>
</dbReference>
<evidence type="ECO:0000313" key="3">
    <source>
        <dbReference type="Proteomes" id="UP000095281"/>
    </source>
</evidence>
<dbReference type="GO" id="GO:0046983">
    <property type="term" value="F:protein dimerization activity"/>
    <property type="evidence" value="ECO:0007669"/>
    <property type="project" value="InterPro"/>
</dbReference>